<reference evidence="4" key="1">
    <citation type="journal article" date="2013" name="Nature">
        <title>Pan genome of the phytoplankton Emiliania underpins its global distribution.</title>
        <authorList>
            <person name="Read B.A."/>
            <person name="Kegel J."/>
            <person name="Klute M.J."/>
            <person name="Kuo A."/>
            <person name="Lefebvre S.C."/>
            <person name="Maumus F."/>
            <person name="Mayer C."/>
            <person name="Miller J."/>
            <person name="Monier A."/>
            <person name="Salamov A."/>
            <person name="Young J."/>
            <person name="Aguilar M."/>
            <person name="Claverie J.M."/>
            <person name="Frickenhaus S."/>
            <person name="Gonzalez K."/>
            <person name="Herman E.K."/>
            <person name="Lin Y.C."/>
            <person name="Napier J."/>
            <person name="Ogata H."/>
            <person name="Sarno A.F."/>
            <person name="Shmutz J."/>
            <person name="Schroeder D."/>
            <person name="de Vargas C."/>
            <person name="Verret F."/>
            <person name="von Dassow P."/>
            <person name="Valentin K."/>
            <person name="Van de Peer Y."/>
            <person name="Wheeler G."/>
            <person name="Dacks J.B."/>
            <person name="Delwiche C.F."/>
            <person name="Dyhrman S.T."/>
            <person name="Glockner G."/>
            <person name="John U."/>
            <person name="Richards T."/>
            <person name="Worden A.Z."/>
            <person name="Zhang X."/>
            <person name="Grigoriev I.V."/>
            <person name="Allen A.E."/>
            <person name="Bidle K."/>
            <person name="Borodovsky M."/>
            <person name="Bowler C."/>
            <person name="Brownlee C."/>
            <person name="Cock J.M."/>
            <person name="Elias M."/>
            <person name="Gladyshev V.N."/>
            <person name="Groth M."/>
            <person name="Guda C."/>
            <person name="Hadaegh A."/>
            <person name="Iglesias-Rodriguez M.D."/>
            <person name="Jenkins J."/>
            <person name="Jones B.M."/>
            <person name="Lawson T."/>
            <person name="Leese F."/>
            <person name="Lindquist E."/>
            <person name="Lobanov A."/>
            <person name="Lomsadze A."/>
            <person name="Malik S.B."/>
            <person name="Marsh M.E."/>
            <person name="Mackinder L."/>
            <person name="Mock T."/>
            <person name="Mueller-Roeber B."/>
            <person name="Pagarete A."/>
            <person name="Parker M."/>
            <person name="Probert I."/>
            <person name="Quesneville H."/>
            <person name="Raines C."/>
            <person name="Rensing S.A."/>
            <person name="Riano-Pachon D.M."/>
            <person name="Richier S."/>
            <person name="Rokitta S."/>
            <person name="Shiraiwa Y."/>
            <person name="Soanes D.M."/>
            <person name="van der Giezen M."/>
            <person name="Wahlund T.M."/>
            <person name="Williams B."/>
            <person name="Wilson W."/>
            <person name="Wolfe G."/>
            <person name="Wurch L.L."/>
        </authorList>
    </citation>
    <scope>NUCLEOTIDE SEQUENCE</scope>
</reference>
<dbReference type="KEGG" id="ehx:EMIHUDRAFT_446489"/>
<dbReference type="Proteomes" id="UP000013827">
    <property type="component" value="Unassembled WGS sequence"/>
</dbReference>
<dbReference type="HOGENOM" id="CLU_587172_0_0_1"/>
<organism evidence="3 4">
    <name type="scientific">Emiliania huxleyi (strain CCMP1516)</name>
    <dbReference type="NCBI Taxonomy" id="280463"/>
    <lineage>
        <taxon>Eukaryota</taxon>
        <taxon>Haptista</taxon>
        <taxon>Haptophyta</taxon>
        <taxon>Prymnesiophyceae</taxon>
        <taxon>Isochrysidales</taxon>
        <taxon>Noelaerhabdaceae</taxon>
        <taxon>Emiliania</taxon>
    </lineage>
</organism>
<evidence type="ECO:0000313" key="4">
    <source>
        <dbReference type="Proteomes" id="UP000013827"/>
    </source>
</evidence>
<dbReference type="GeneID" id="17273209"/>
<evidence type="ECO:0000259" key="2">
    <source>
        <dbReference type="SMART" id="SM00233"/>
    </source>
</evidence>
<dbReference type="PaxDb" id="2903-EOD06630"/>
<dbReference type="KEGG" id="ehx:EMIHUDRAFT_434847"/>
<name>A0A0D3JVX9_EMIH1</name>
<dbReference type="SMART" id="SM00233">
    <property type="entry name" value="PH"/>
    <property type="match status" value="1"/>
</dbReference>
<evidence type="ECO:0000313" key="3">
    <source>
        <dbReference type="EnsemblProtists" id="EOD27664"/>
    </source>
</evidence>
<reference evidence="3" key="2">
    <citation type="submission" date="2024-10" db="UniProtKB">
        <authorList>
            <consortium name="EnsemblProtists"/>
        </authorList>
    </citation>
    <scope>IDENTIFICATION</scope>
</reference>
<dbReference type="RefSeq" id="XP_005759059.1">
    <property type="nucleotide sequence ID" value="XM_005759002.1"/>
</dbReference>
<dbReference type="AlphaFoldDB" id="A0A0D3JVX9"/>
<dbReference type="InterPro" id="IPR011993">
    <property type="entry name" value="PH-like_dom_sf"/>
</dbReference>
<dbReference type="EnsemblProtists" id="EOD06630">
    <property type="protein sequence ID" value="EOD06630"/>
    <property type="gene ID" value="EMIHUDRAFT_446489"/>
</dbReference>
<proteinExistence type="predicted"/>
<feature type="domain" description="PH" evidence="2">
    <location>
        <begin position="6"/>
        <end position="116"/>
    </location>
</feature>
<dbReference type="Gene3D" id="2.30.29.30">
    <property type="entry name" value="Pleckstrin-homology domain (PH domain)/Phosphotyrosine-binding domain (PTB)"/>
    <property type="match status" value="1"/>
</dbReference>
<protein>
    <recommendedName>
        <fullName evidence="2">PH domain-containing protein</fullName>
    </recommendedName>
</protein>
<sequence>MASPTVVKSGFLLKASRHTRTWKSRWVAVSHEDGSYYLSSFRRGSAVFSARHSTERMNLRGATVLLVTKDDLACPPGVVGNHIFALALADLRVFHFCCVEADNSWLLAINACIAAADDRDDALQSANRVALARAMRSWRGGCKRVDGGPQPVHSIHLRLRRAVRCWRERCVALSTASAALRATEASRPRLRRAFAALRRAGSGGPERGEVVAAVCRARLRRLEVGFAGLHHASRFWPMRRGLVARLQRDAPRQRVLRVWRTWASERWGEAQRRAAAETLLEARTPRSRGVAVSCAFHRLAAHGRRQRSERALGVRRALLQWRRAAAASRPRREMLEMRRHNAALLSHVASLAGTVQTLAVEARLEEVAEQEALLLERLQEDDADAGAVAKLHALQAEVADLRRLGESLICGGGVDGYEAFDSSAPRQYPTDDGSYEPFASPGPASPTSSSSGQYFSASDRSDQPAP</sequence>
<feature type="region of interest" description="Disordered" evidence="1">
    <location>
        <begin position="421"/>
        <end position="466"/>
    </location>
</feature>
<feature type="compositionally biased region" description="Low complexity" evidence="1">
    <location>
        <begin position="439"/>
        <end position="452"/>
    </location>
</feature>
<dbReference type="EnsemblProtists" id="EOD27664">
    <property type="protein sequence ID" value="EOD27664"/>
    <property type="gene ID" value="EMIHUDRAFT_434847"/>
</dbReference>
<dbReference type="SUPFAM" id="SSF50729">
    <property type="entry name" value="PH domain-like"/>
    <property type="match status" value="1"/>
</dbReference>
<keyword evidence="4" id="KW-1185">Reference proteome</keyword>
<dbReference type="RefSeq" id="XP_005780093.1">
    <property type="nucleotide sequence ID" value="XM_005780036.1"/>
</dbReference>
<accession>A0A0D3JVX9</accession>
<evidence type="ECO:0000256" key="1">
    <source>
        <dbReference type="SAM" id="MobiDB-lite"/>
    </source>
</evidence>
<dbReference type="GeneID" id="17252782"/>
<dbReference type="InterPro" id="IPR001849">
    <property type="entry name" value="PH_domain"/>
</dbReference>